<proteinExistence type="predicted"/>
<protein>
    <submittedName>
        <fullName evidence="2">Uncharacterized protein</fullName>
    </submittedName>
</protein>
<dbReference type="GeneID" id="18923439"/>
<evidence type="ECO:0000313" key="3">
    <source>
        <dbReference type="Proteomes" id="UP000001072"/>
    </source>
</evidence>
<reference evidence="3" key="1">
    <citation type="journal article" date="2011" name="Proc. Natl. Acad. Sci. U.S.A.">
        <title>Obligate biotrophy features unraveled by the genomic analysis of rust fungi.</title>
        <authorList>
            <person name="Duplessis S."/>
            <person name="Cuomo C.A."/>
            <person name="Lin Y.-C."/>
            <person name="Aerts A."/>
            <person name="Tisserant E."/>
            <person name="Veneault-Fourrey C."/>
            <person name="Joly D.L."/>
            <person name="Hacquard S."/>
            <person name="Amselem J."/>
            <person name="Cantarel B.L."/>
            <person name="Chiu R."/>
            <person name="Coutinho P.M."/>
            <person name="Feau N."/>
            <person name="Field M."/>
            <person name="Frey P."/>
            <person name="Gelhaye E."/>
            <person name="Goldberg J."/>
            <person name="Grabherr M.G."/>
            <person name="Kodira C.D."/>
            <person name="Kohler A."/>
            <person name="Kuees U."/>
            <person name="Lindquist E.A."/>
            <person name="Lucas S.M."/>
            <person name="Mago R."/>
            <person name="Mauceli E."/>
            <person name="Morin E."/>
            <person name="Murat C."/>
            <person name="Pangilinan J.L."/>
            <person name="Park R."/>
            <person name="Pearson M."/>
            <person name="Quesneville H."/>
            <person name="Rouhier N."/>
            <person name="Sakthikumar S."/>
            <person name="Salamov A.A."/>
            <person name="Schmutz J."/>
            <person name="Selles B."/>
            <person name="Shapiro H."/>
            <person name="Tanguay P."/>
            <person name="Tuskan G.A."/>
            <person name="Henrissat B."/>
            <person name="Van de Peer Y."/>
            <person name="Rouze P."/>
            <person name="Ellis J.G."/>
            <person name="Dodds P.N."/>
            <person name="Schein J.E."/>
            <person name="Zhong S."/>
            <person name="Hamelin R.C."/>
            <person name="Grigoriev I.V."/>
            <person name="Szabo L.J."/>
            <person name="Martin F."/>
        </authorList>
    </citation>
    <scope>NUCLEOTIDE SEQUENCE [LARGE SCALE GENOMIC DNA]</scope>
    <source>
        <strain evidence="3">98AG31 / pathotype 3-4-7</strain>
    </source>
</reference>
<dbReference type="Proteomes" id="UP000001072">
    <property type="component" value="Unassembled WGS sequence"/>
</dbReference>
<feature type="region of interest" description="Disordered" evidence="1">
    <location>
        <begin position="1"/>
        <end position="21"/>
    </location>
</feature>
<organism evidence="3">
    <name type="scientific">Melampsora larici-populina (strain 98AG31 / pathotype 3-4-7)</name>
    <name type="common">Poplar leaf rust fungus</name>
    <dbReference type="NCBI Taxonomy" id="747676"/>
    <lineage>
        <taxon>Eukaryota</taxon>
        <taxon>Fungi</taxon>
        <taxon>Dikarya</taxon>
        <taxon>Basidiomycota</taxon>
        <taxon>Pucciniomycotina</taxon>
        <taxon>Pucciniomycetes</taxon>
        <taxon>Pucciniales</taxon>
        <taxon>Melampsoraceae</taxon>
        <taxon>Melampsora</taxon>
    </lineage>
</organism>
<dbReference type="AlphaFoldDB" id="F4RSM9"/>
<evidence type="ECO:0000313" key="2">
    <source>
        <dbReference type="EMBL" id="EGG04627.1"/>
    </source>
</evidence>
<dbReference type="InParanoid" id="F4RSM9"/>
<dbReference type="VEuPathDB" id="FungiDB:MELLADRAFT_108302"/>
<name>F4RSM9_MELLP</name>
<accession>F4RSM9</accession>
<dbReference type="EMBL" id="GL883117">
    <property type="protein sequence ID" value="EGG04627.1"/>
    <property type="molecule type" value="Genomic_DNA"/>
</dbReference>
<feature type="region of interest" description="Disordered" evidence="1">
    <location>
        <begin position="114"/>
        <end position="134"/>
    </location>
</feature>
<dbReference type="KEGG" id="mlr:MELLADRAFT_108302"/>
<evidence type="ECO:0000256" key="1">
    <source>
        <dbReference type="SAM" id="MobiDB-lite"/>
    </source>
</evidence>
<gene>
    <name evidence="2" type="ORF">MELLADRAFT_108302</name>
</gene>
<dbReference type="RefSeq" id="XP_007412066.1">
    <property type="nucleotide sequence ID" value="XM_007412004.1"/>
</dbReference>
<keyword evidence="3" id="KW-1185">Reference proteome</keyword>
<dbReference type="HOGENOM" id="CLU_1896695_0_0_1"/>
<sequence>MTGHKTLYTDGIADPDSRLTSSKSRKALKNVKVTFAGSINGYELFIRVIEHGHTHQTYCYLYGLAPRHRSCRLMNSAIPGEHLKQTRAKDPSSRRSKDASCDIRAIVIVTAQRPKSKRTRAKMTMGNKLKRSLQ</sequence>